<name>A0A1C6RUQ6_9ACTN</name>
<evidence type="ECO:0000313" key="2">
    <source>
        <dbReference type="Proteomes" id="UP000199699"/>
    </source>
</evidence>
<dbReference type="EMBL" id="FMHT01000003">
    <property type="protein sequence ID" value="SCL20812.1"/>
    <property type="molecule type" value="Genomic_DNA"/>
</dbReference>
<accession>A0A1C6RUQ6</accession>
<reference evidence="1 2" key="1">
    <citation type="submission" date="2016-06" db="EMBL/GenBank/DDBJ databases">
        <authorList>
            <person name="Kjaerup R.B."/>
            <person name="Dalgaard T.S."/>
            <person name="Juul-Madsen H.R."/>
        </authorList>
    </citation>
    <scope>NUCLEOTIDE SEQUENCE [LARGE SCALE GENOMIC DNA]</scope>
    <source>
        <strain evidence="1 2">DSM 43818</strain>
    </source>
</reference>
<proteinExistence type="predicted"/>
<dbReference type="AlphaFoldDB" id="A0A1C6RUQ6"/>
<organism evidence="1 2">
    <name type="scientific">Micromonospora nigra</name>
    <dbReference type="NCBI Taxonomy" id="145857"/>
    <lineage>
        <taxon>Bacteria</taxon>
        <taxon>Bacillati</taxon>
        <taxon>Actinomycetota</taxon>
        <taxon>Actinomycetes</taxon>
        <taxon>Micromonosporales</taxon>
        <taxon>Micromonosporaceae</taxon>
        <taxon>Micromonospora</taxon>
    </lineage>
</organism>
<keyword evidence="2" id="KW-1185">Reference proteome</keyword>
<evidence type="ECO:0000313" key="1">
    <source>
        <dbReference type="EMBL" id="SCL20812.1"/>
    </source>
</evidence>
<protein>
    <submittedName>
        <fullName evidence="1">Uncharacterized protein</fullName>
    </submittedName>
</protein>
<gene>
    <name evidence="1" type="ORF">GA0070616_2102</name>
</gene>
<sequence length="53" mass="5878">MGRTAYAFRSLGHGRTSIASRQCEMWTFPVLGTPAEREIRTSVAMLTTSHPPL</sequence>
<dbReference type="Proteomes" id="UP000199699">
    <property type="component" value="Unassembled WGS sequence"/>
</dbReference>